<gene>
    <name evidence="1" type="ORF">RM445_16430</name>
</gene>
<comment type="caution">
    <text evidence="1">The sequence shown here is derived from an EMBL/GenBank/DDBJ whole genome shotgun (WGS) entry which is preliminary data.</text>
</comment>
<dbReference type="EMBL" id="JAVREJ010000011">
    <property type="protein sequence ID" value="MDT0351118.1"/>
    <property type="molecule type" value="Genomic_DNA"/>
</dbReference>
<reference evidence="2" key="1">
    <citation type="submission" date="2023-07" db="EMBL/GenBank/DDBJ databases">
        <title>30 novel species of actinomycetes from the DSMZ collection.</title>
        <authorList>
            <person name="Nouioui I."/>
        </authorList>
    </citation>
    <scope>NUCLEOTIDE SEQUENCE [LARGE SCALE GENOMIC DNA]</scope>
    <source>
        <strain evidence="2">DSM 45834</strain>
    </source>
</reference>
<organism evidence="1 2">
    <name type="scientific">Pseudonocardia charpentierae</name>
    <dbReference type="NCBI Taxonomy" id="3075545"/>
    <lineage>
        <taxon>Bacteria</taxon>
        <taxon>Bacillati</taxon>
        <taxon>Actinomycetota</taxon>
        <taxon>Actinomycetes</taxon>
        <taxon>Pseudonocardiales</taxon>
        <taxon>Pseudonocardiaceae</taxon>
        <taxon>Pseudonocardia</taxon>
    </lineage>
</organism>
<evidence type="ECO:0000313" key="2">
    <source>
        <dbReference type="Proteomes" id="UP001183202"/>
    </source>
</evidence>
<keyword evidence="2" id="KW-1185">Reference proteome</keyword>
<proteinExistence type="predicted"/>
<name>A0ABU2NCB1_9PSEU</name>
<dbReference type="Proteomes" id="UP001183202">
    <property type="component" value="Unassembled WGS sequence"/>
</dbReference>
<evidence type="ECO:0000313" key="1">
    <source>
        <dbReference type="EMBL" id="MDT0351118.1"/>
    </source>
</evidence>
<sequence length="72" mass="7837">MQSQTGLNLFGGQGVAVRKVIMKRGHGRADYLLYVDRRAVDVIEAKPEGVPLTGVEWAQSVPRSRHSGYGGI</sequence>
<protein>
    <submittedName>
        <fullName evidence="1">Uncharacterized protein</fullName>
    </submittedName>
</protein>
<dbReference type="RefSeq" id="WP_311557269.1">
    <property type="nucleotide sequence ID" value="NZ_JAVREJ010000011.1"/>
</dbReference>
<accession>A0ABU2NCB1</accession>